<dbReference type="Proteomes" id="UP001369815">
    <property type="component" value="Unassembled WGS sequence"/>
</dbReference>
<evidence type="ECO:0000256" key="3">
    <source>
        <dbReference type="SAM" id="MobiDB-lite"/>
    </source>
</evidence>
<evidence type="ECO:0000256" key="2">
    <source>
        <dbReference type="ARBA" id="ARBA00022962"/>
    </source>
</evidence>
<dbReference type="InterPro" id="IPR029055">
    <property type="entry name" value="Ntn_hydrolases_N"/>
</dbReference>
<dbReference type="GO" id="GO:0016740">
    <property type="term" value="F:transferase activity"/>
    <property type="evidence" value="ECO:0007669"/>
    <property type="project" value="UniProtKB-KW"/>
</dbReference>
<dbReference type="Gene3D" id="3.60.20.10">
    <property type="entry name" value="Glutamine Phosphoribosylpyrophosphate, subunit 1, domain 1"/>
    <property type="match status" value="1"/>
</dbReference>
<feature type="region of interest" description="Disordered" evidence="3">
    <location>
        <begin position="152"/>
        <end position="193"/>
    </location>
</feature>
<dbReference type="SUPFAM" id="SSF53271">
    <property type="entry name" value="PRTase-like"/>
    <property type="match status" value="1"/>
</dbReference>
<dbReference type="PANTHER" id="PTHR11907">
    <property type="entry name" value="AMIDOPHOSPHORIBOSYLTRANSFERASE"/>
    <property type="match status" value="1"/>
</dbReference>
<dbReference type="EMBL" id="JBANMG010000006">
    <property type="protein sequence ID" value="KAK6952119.1"/>
    <property type="molecule type" value="Genomic_DNA"/>
</dbReference>
<keyword evidence="1" id="KW-0808">Transferase</keyword>
<dbReference type="InterPro" id="IPR000836">
    <property type="entry name" value="PRTase_dom"/>
</dbReference>
<evidence type="ECO:0008006" key="6">
    <source>
        <dbReference type="Google" id="ProtNLM"/>
    </source>
</evidence>
<keyword evidence="2" id="KW-0315">Glutamine amidotransferase</keyword>
<evidence type="ECO:0000256" key="1">
    <source>
        <dbReference type="ARBA" id="ARBA00022679"/>
    </source>
</evidence>
<dbReference type="Gene3D" id="3.40.50.2020">
    <property type="match status" value="1"/>
</dbReference>
<evidence type="ECO:0000313" key="5">
    <source>
        <dbReference type="Proteomes" id="UP001369815"/>
    </source>
</evidence>
<accession>A0AAX6MHL8</accession>
<dbReference type="CDD" id="cd06223">
    <property type="entry name" value="PRTases_typeI"/>
    <property type="match status" value="1"/>
</dbReference>
<dbReference type="AlphaFoldDB" id="A0AAX6MHL8"/>
<evidence type="ECO:0000313" key="4">
    <source>
        <dbReference type="EMBL" id="KAK6952119.1"/>
    </source>
</evidence>
<dbReference type="InterPro" id="IPR029057">
    <property type="entry name" value="PRTase-like"/>
</dbReference>
<proteinExistence type="predicted"/>
<gene>
    <name evidence="4" type="ORF">Daesc_006651</name>
</gene>
<sequence length="221" mass="23754">MPQQGARQKGVRRKLSAIQTEFEGRCVLLVDDSIVRGTTSKEIVAMAREAGARKVIFASCAPPITAPHIYGIDLASPTELIASGKDRFAIAKSIDAEEVIYQDLDDLKAACAELAQPDGPTQFEVGVFCGKYITPVPEGYFEHLNEVRGTKRKHATHAQISSSGPTIVTGGGQTGTNGFTQHATAAEGDKESVEKLRNGAISPLIREDISLHNVATEPERR</sequence>
<protein>
    <recommendedName>
        <fullName evidence="6">Amidophosphoribosyltransferase</fullName>
    </recommendedName>
</protein>
<organism evidence="4 5">
    <name type="scientific">Daldinia eschscholtzii</name>
    <dbReference type="NCBI Taxonomy" id="292717"/>
    <lineage>
        <taxon>Eukaryota</taxon>
        <taxon>Fungi</taxon>
        <taxon>Dikarya</taxon>
        <taxon>Ascomycota</taxon>
        <taxon>Pezizomycotina</taxon>
        <taxon>Sordariomycetes</taxon>
        <taxon>Xylariomycetidae</taxon>
        <taxon>Xylariales</taxon>
        <taxon>Hypoxylaceae</taxon>
        <taxon>Daldinia</taxon>
    </lineage>
</organism>
<comment type="caution">
    <text evidence="4">The sequence shown here is derived from an EMBL/GenBank/DDBJ whole genome shotgun (WGS) entry which is preliminary data.</text>
</comment>
<reference evidence="4 5" key="1">
    <citation type="journal article" date="2024" name="Front Chem Biol">
        <title>Unveiling the potential of Daldinia eschscholtzii MFLUCC 19-0629 through bioactivity and bioinformatics studies for enhanced sustainable agriculture production.</title>
        <authorList>
            <person name="Brooks S."/>
            <person name="Weaver J.A."/>
            <person name="Klomchit A."/>
            <person name="Alharthi S.A."/>
            <person name="Onlamun T."/>
            <person name="Nurani R."/>
            <person name="Vong T.K."/>
            <person name="Alberti F."/>
            <person name="Greco C."/>
        </authorList>
    </citation>
    <scope>NUCLEOTIDE SEQUENCE [LARGE SCALE GENOMIC DNA]</scope>
    <source>
        <strain evidence="4">MFLUCC 19-0629</strain>
    </source>
</reference>
<keyword evidence="5" id="KW-1185">Reference proteome</keyword>
<name>A0AAX6MHL8_9PEZI</name>